<name>A0AA41QGL6_9MICO</name>
<dbReference type="InterPro" id="IPR054491">
    <property type="entry name" value="MGH1-like_GH"/>
</dbReference>
<evidence type="ECO:0000259" key="1">
    <source>
        <dbReference type="Pfam" id="PF14742"/>
    </source>
</evidence>
<evidence type="ECO:0000313" key="3">
    <source>
        <dbReference type="EMBL" id="MCF4122271.1"/>
    </source>
</evidence>
<dbReference type="SUPFAM" id="SSF48208">
    <property type="entry name" value="Six-hairpin glycosidases"/>
    <property type="match status" value="1"/>
</dbReference>
<evidence type="ECO:0000313" key="4">
    <source>
        <dbReference type="Proteomes" id="UP001165405"/>
    </source>
</evidence>
<dbReference type="GO" id="GO:0005975">
    <property type="term" value="P:carbohydrate metabolic process"/>
    <property type="evidence" value="ECO:0007669"/>
    <property type="project" value="InterPro"/>
</dbReference>
<sequence length="662" mass="71085">MAPTQVWSGPDGQIRATGAQGVFHADVRVLSSTVLTVDGVEPEWLLSGHRDAGVSEAVLALRMIDGPGPDPTAWVRRRCEVSPGRVHAPIVLECATQEPVSGTLRLRMSSDMAGFDSVKQGAPAGPLRPEVVDGGVQWTGGDGVTCRVLVPDARIDLDDEGATAAWDVTVHPGAPLTLDWDVVAEVRGAVVQRPDNPFIEWRRPVVTADDPRLGRLLHRSLDDLATLRMTWDQAPRETFLAAGSPWFFTLFGRDSLWAARFLLPLGTDLARGTLRTLAAGQGTRDEPATQEQPGKILHEVRSKTLNLGEGTSLPPVYYGTVDATPLWVCLLKDAWQWGMADADVVDLLPALDRCLVWMQDHGDSDGDGFLDYQDPTGHGLANQGWKDSGDSIQWRDGRLAEGPIALSEVQAYAYEAAMGAADLLDHFGRPGGEDWRRWAADLAERFRARFWTRDAEGPYPGIALDRHGAVVDSVASNMGHLLGTGLLRPDEERVIAGRLVGQDMSSGYGLRTLSTTSAGYWPLKYHGGSVWAHDTAIAVHGMSRAGLRDAATVLIGGLLEAAGHFGYQLPELYGGNPVGDGPGPVPYPAACHPQAWSAGAAVVVLTALLDVVPDRAEGELRMRPASTALPVGSVRAEGISGFGGHWTVERLRDGTTRATRTT</sequence>
<feature type="domain" description="Putative glycogen debranching enzyme N-terminal" evidence="1">
    <location>
        <begin position="3"/>
        <end position="180"/>
    </location>
</feature>
<keyword evidence="4" id="KW-1185">Reference proteome</keyword>
<organism evidence="3 4">
    <name type="scientific">Antribacter soli</name>
    <dbReference type="NCBI Taxonomy" id="2910976"/>
    <lineage>
        <taxon>Bacteria</taxon>
        <taxon>Bacillati</taxon>
        <taxon>Actinomycetota</taxon>
        <taxon>Actinomycetes</taxon>
        <taxon>Micrococcales</taxon>
        <taxon>Promicromonosporaceae</taxon>
        <taxon>Antribacter</taxon>
    </lineage>
</organism>
<reference evidence="3" key="1">
    <citation type="submission" date="2022-01" db="EMBL/GenBank/DDBJ databases">
        <title>Antribacter sp. nov., isolated from Guizhou of China.</title>
        <authorList>
            <person name="Chengliang C."/>
            <person name="Ya Z."/>
        </authorList>
    </citation>
    <scope>NUCLEOTIDE SEQUENCE</scope>
    <source>
        <strain evidence="3">KLBMP 9083</strain>
    </source>
</reference>
<comment type="caution">
    <text evidence="3">The sequence shown here is derived from an EMBL/GenBank/DDBJ whole genome shotgun (WGS) entry which is preliminary data.</text>
</comment>
<dbReference type="InterPro" id="IPR012341">
    <property type="entry name" value="6hp_glycosidase-like_sf"/>
</dbReference>
<dbReference type="Pfam" id="PF14742">
    <property type="entry name" value="GDE_N_bis"/>
    <property type="match status" value="1"/>
</dbReference>
<dbReference type="Gene3D" id="1.50.10.10">
    <property type="match status" value="1"/>
</dbReference>
<evidence type="ECO:0000259" key="2">
    <source>
        <dbReference type="Pfam" id="PF22422"/>
    </source>
</evidence>
<dbReference type="InterPro" id="IPR032856">
    <property type="entry name" value="GDE_N_bis"/>
</dbReference>
<dbReference type="EMBL" id="JAKGSG010000040">
    <property type="protein sequence ID" value="MCF4122271.1"/>
    <property type="molecule type" value="Genomic_DNA"/>
</dbReference>
<accession>A0AA41QGL6</accession>
<dbReference type="Proteomes" id="UP001165405">
    <property type="component" value="Unassembled WGS sequence"/>
</dbReference>
<feature type="domain" description="Mannosylglycerate hydrolase MGH1-like glycoside hydrolase" evidence="2">
    <location>
        <begin position="320"/>
        <end position="562"/>
    </location>
</feature>
<protein>
    <submittedName>
        <fullName evidence="3">Amylo-alpha-1,6-glucosidase</fullName>
    </submittedName>
</protein>
<gene>
    <name evidence="3" type="ORF">L1785_14920</name>
</gene>
<dbReference type="AlphaFoldDB" id="A0AA41QGL6"/>
<dbReference type="Pfam" id="PF22422">
    <property type="entry name" value="MGH1-like_GH"/>
    <property type="match status" value="1"/>
</dbReference>
<proteinExistence type="predicted"/>
<dbReference type="InterPro" id="IPR008928">
    <property type="entry name" value="6-hairpin_glycosidase_sf"/>
</dbReference>